<protein>
    <submittedName>
        <fullName evidence="3">Inherit from NOG: Gram-negative pili assembly</fullName>
    </submittedName>
</protein>
<gene>
    <name evidence="3" type="ORF">SEMRO_1803_G298620.1</name>
</gene>
<feature type="chain" id="PRO_5040373956" evidence="2">
    <location>
        <begin position="19"/>
        <end position="333"/>
    </location>
</feature>
<keyword evidence="4" id="KW-1185">Reference proteome</keyword>
<feature type="region of interest" description="Disordered" evidence="1">
    <location>
        <begin position="24"/>
        <end position="57"/>
    </location>
</feature>
<feature type="signal peptide" evidence="2">
    <location>
        <begin position="1"/>
        <end position="18"/>
    </location>
</feature>
<proteinExistence type="predicted"/>
<sequence>MKILQILVCALLVGYSKAFTASSQKRRPTTVARPQSSTAASSWFAEPSTSDDDTASSSNLSLEQLKAQILQLGAALDRGQSYNPTSGSYYETNMQLAKAKITQLVQQHPKPALTLEQMAGEWELVLSTVAHGIFRSSPFFLAIQESYERYAEDATIGDEPKANLFFRLHELQTCSWGVSKIGRVAQTIRPSKDNADQYYLYSEFDTSIFSLTVIPILGWFKLLPTFGGCVITAAKCDTMTPDEPGVLKMEVDYTTSRKVPGLSGLPLIGDSIWKVKVPVGAIWKLLPWNRGRPASCEVTVRYVDDDFRIVEDVSGDFFVYTRPVVARPLDDDV</sequence>
<feature type="compositionally biased region" description="Polar residues" evidence="1">
    <location>
        <begin position="32"/>
        <end position="41"/>
    </location>
</feature>
<comment type="caution">
    <text evidence="3">The sequence shown here is derived from an EMBL/GenBank/DDBJ whole genome shotgun (WGS) entry which is preliminary data.</text>
</comment>
<name>A0A9N8HUS8_9STRA</name>
<dbReference type="OrthoDB" id="203682at2759"/>
<dbReference type="Proteomes" id="UP001153069">
    <property type="component" value="Unassembled WGS sequence"/>
</dbReference>
<evidence type="ECO:0000256" key="2">
    <source>
        <dbReference type="SAM" id="SignalP"/>
    </source>
</evidence>
<evidence type="ECO:0000313" key="3">
    <source>
        <dbReference type="EMBL" id="CAB9526272.1"/>
    </source>
</evidence>
<reference evidence="3" key="1">
    <citation type="submission" date="2020-06" db="EMBL/GenBank/DDBJ databases">
        <authorList>
            <consortium name="Plant Systems Biology data submission"/>
        </authorList>
    </citation>
    <scope>NUCLEOTIDE SEQUENCE</scope>
    <source>
        <strain evidence="3">D6</strain>
    </source>
</reference>
<evidence type="ECO:0000313" key="4">
    <source>
        <dbReference type="Proteomes" id="UP001153069"/>
    </source>
</evidence>
<organism evidence="3 4">
    <name type="scientific">Seminavis robusta</name>
    <dbReference type="NCBI Taxonomy" id="568900"/>
    <lineage>
        <taxon>Eukaryota</taxon>
        <taxon>Sar</taxon>
        <taxon>Stramenopiles</taxon>
        <taxon>Ochrophyta</taxon>
        <taxon>Bacillariophyta</taxon>
        <taxon>Bacillariophyceae</taxon>
        <taxon>Bacillariophycidae</taxon>
        <taxon>Naviculales</taxon>
        <taxon>Naviculaceae</taxon>
        <taxon>Seminavis</taxon>
    </lineage>
</organism>
<dbReference type="AlphaFoldDB" id="A0A9N8HUS8"/>
<accession>A0A9N8HUS8</accession>
<evidence type="ECO:0000256" key="1">
    <source>
        <dbReference type="SAM" id="MobiDB-lite"/>
    </source>
</evidence>
<keyword evidence="2" id="KW-0732">Signal</keyword>
<dbReference type="EMBL" id="CAICTM010001801">
    <property type="protein sequence ID" value="CAB9526272.1"/>
    <property type="molecule type" value="Genomic_DNA"/>
</dbReference>